<proteinExistence type="predicted"/>
<dbReference type="InterPro" id="IPR007110">
    <property type="entry name" value="Ig-like_dom"/>
</dbReference>
<name>A0ABM1BUK6_LIMPO</name>
<feature type="region of interest" description="Disordered" evidence="2">
    <location>
        <begin position="163"/>
        <end position="182"/>
    </location>
</feature>
<evidence type="ECO:0000313" key="4">
    <source>
        <dbReference type="Proteomes" id="UP000694941"/>
    </source>
</evidence>
<evidence type="ECO:0000259" key="3">
    <source>
        <dbReference type="PROSITE" id="PS50835"/>
    </source>
</evidence>
<keyword evidence="1" id="KW-0393">Immunoglobulin domain</keyword>
<dbReference type="InterPro" id="IPR013783">
    <property type="entry name" value="Ig-like_fold"/>
</dbReference>
<evidence type="ECO:0000256" key="1">
    <source>
        <dbReference type="ARBA" id="ARBA00023319"/>
    </source>
</evidence>
<dbReference type="InterPro" id="IPR013098">
    <property type="entry name" value="Ig_I-set"/>
</dbReference>
<organism evidence="4 5">
    <name type="scientific">Limulus polyphemus</name>
    <name type="common">Atlantic horseshoe crab</name>
    <dbReference type="NCBI Taxonomy" id="6850"/>
    <lineage>
        <taxon>Eukaryota</taxon>
        <taxon>Metazoa</taxon>
        <taxon>Ecdysozoa</taxon>
        <taxon>Arthropoda</taxon>
        <taxon>Chelicerata</taxon>
        <taxon>Merostomata</taxon>
        <taxon>Xiphosura</taxon>
        <taxon>Limulidae</taxon>
        <taxon>Limulus</taxon>
    </lineage>
</organism>
<feature type="domain" description="Ig-like" evidence="3">
    <location>
        <begin position="131"/>
        <end position="219"/>
    </location>
</feature>
<dbReference type="RefSeq" id="XP_013788967.1">
    <property type="nucleotide sequence ID" value="XM_013933513.2"/>
</dbReference>
<dbReference type="PROSITE" id="PS50835">
    <property type="entry name" value="IG_LIKE"/>
    <property type="match status" value="2"/>
</dbReference>
<dbReference type="Pfam" id="PF13927">
    <property type="entry name" value="Ig_3"/>
    <property type="match status" value="1"/>
</dbReference>
<reference evidence="5" key="1">
    <citation type="submission" date="2025-08" db="UniProtKB">
        <authorList>
            <consortium name="RefSeq"/>
        </authorList>
    </citation>
    <scope>IDENTIFICATION</scope>
    <source>
        <tissue evidence="5">Muscle</tissue>
    </source>
</reference>
<dbReference type="Pfam" id="PF07679">
    <property type="entry name" value="I-set"/>
    <property type="match status" value="1"/>
</dbReference>
<dbReference type="SMART" id="SM00408">
    <property type="entry name" value="IGc2"/>
    <property type="match status" value="2"/>
</dbReference>
<dbReference type="GeneID" id="106472846"/>
<dbReference type="Proteomes" id="UP000694941">
    <property type="component" value="Unplaced"/>
</dbReference>
<keyword evidence="4" id="KW-1185">Reference proteome</keyword>
<dbReference type="PANTHER" id="PTHR10075:SF101">
    <property type="entry name" value="ZWEI IG DOMAIN PROTEIN ZIG-3"/>
    <property type="match status" value="1"/>
</dbReference>
<dbReference type="PANTHER" id="PTHR10075">
    <property type="entry name" value="BASIGIN RELATED"/>
    <property type="match status" value="1"/>
</dbReference>
<dbReference type="Gene3D" id="2.60.40.10">
    <property type="entry name" value="Immunoglobulins"/>
    <property type="match status" value="2"/>
</dbReference>
<feature type="compositionally biased region" description="Basic and acidic residues" evidence="2">
    <location>
        <begin position="167"/>
        <end position="182"/>
    </location>
</feature>
<dbReference type="SMART" id="SM00409">
    <property type="entry name" value="IG"/>
    <property type="match status" value="2"/>
</dbReference>
<evidence type="ECO:0000256" key="2">
    <source>
        <dbReference type="SAM" id="MobiDB-lite"/>
    </source>
</evidence>
<dbReference type="InterPro" id="IPR003599">
    <property type="entry name" value="Ig_sub"/>
</dbReference>
<protein>
    <submittedName>
        <fullName evidence="5">Down syndrome cell adhesion molecule-like protein Dscam2</fullName>
    </submittedName>
</protein>
<dbReference type="InterPro" id="IPR036179">
    <property type="entry name" value="Ig-like_dom_sf"/>
</dbReference>
<accession>A0ABM1BUK6</accession>
<evidence type="ECO:0000313" key="5">
    <source>
        <dbReference type="RefSeq" id="XP_013788967.1"/>
    </source>
</evidence>
<gene>
    <name evidence="5" type="primary">LOC106472846</name>
</gene>
<feature type="domain" description="Ig-like" evidence="3">
    <location>
        <begin position="41"/>
        <end position="126"/>
    </location>
</feature>
<sequence>MMASWKCSFCLLVLQRILDLLLMNAAILFVAKAQVPLKIRPFKLPETVEEGKKVQIVCGLEEGDGNVRFTWFKNGAPIVSDIRWTVVTHATFSVLEMDGVKVVHSGNYTCVASNSVGKDSHTAVLSVQGPPTWKDEPSDVEVAVGESVVIRCSAYGSPAPSVVWTKNSERSSDSTKKDLQRSVDKEGTLRLEDVQRNDEGYYTCSLKNGIGNPLQKTVEIRIKGNQCTV</sequence>
<dbReference type="InterPro" id="IPR003598">
    <property type="entry name" value="Ig_sub2"/>
</dbReference>
<dbReference type="SUPFAM" id="SSF48726">
    <property type="entry name" value="Immunoglobulin"/>
    <property type="match status" value="2"/>
</dbReference>